<dbReference type="HOGENOM" id="CLU_073382_2_0_1"/>
<dbReference type="SUPFAM" id="SSF82199">
    <property type="entry name" value="SET domain"/>
    <property type="match status" value="1"/>
</dbReference>
<dbReference type="STRING" id="765440.A0A0C3FEN5"/>
<organism evidence="2 3">
    <name type="scientific">Piloderma croceum (strain F 1598)</name>
    <dbReference type="NCBI Taxonomy" id="765440"/>
    <lineage>
        <taxon>Eukaryota</taxon>
        <taxon>Fungi</taxon>
        <taxon>Dikarya</taxon>
        <taxon>Basidiomycota</taxon>
        <taxon>Agaricomycotina</taxon>
        <taxon>Agaricomycetes</taxon>
        <taxon>Agaricomycetidae</taxon>
        <taxon>Atheliales</taxon>
        <taxon>Atheliaceae</taxon>
        <taxon>Piloderma</taxon>
    </lineage>
</organism>
<sequence>MKPSKETYVPSYPNLFVVEFGSAEFDSCLRAQKFFEAGEFITRLEGLSKSPKAYTSVQCGPGPDDHVELNSDLVFVNHSCEPNVAFDLSSPDPTEWHVRALSDLKVGTPLTFFYPSTEWAMFQVFDCQCGANSCLKRIQGAAYLPREELAKRGFINSYIWAMMDNHDGFKVKAGASCRLLCGHGLSPRGDQQCGCKPVPAC</sequence>
<evidence type="ECO:0000259" key="1">
    <source>
        <dbReference type="PROSITE" id="PS50280"/>
    </source>
</evidence>
<dbReference type="Gene3D" id="2.170.270.10">
    <property type="entry name" value="SET domain"/>
    <property type="match status" value="1"/>
</dbReference>
<dbReference type="InParanoid" id="A0A0C3FEN5"/>
<dbReference type="EMBL" id="KN832992">
    <property type="protein sequence ID" value="KIM82930.1"/>
    <property type="molecule type" value="Genomic_DNA"/>
</dbReference>
<evidence type="ECO:0000313" key="2">
    <source>
        <dbReference type="EMBL" id="KIM82930.1"/>
    </source>
</evidence>
<name>A0A0C3FEN5_PILCF</name>
<dbReference type="Pfam" id="PF00856">
    <property type="entry name" value="SET"/>
    <property type="match status" value="1"/>
</dbReference>
<dbReference type="Proteomes" id="UP000054166">
    <property type="component" value="Unassembled WGS sequence"/>
</dbReference>
<protein>
    <recommendedName>
        <fullName evidence="1">SET domain-containing protein</fullName>
    </recommendedName>
</protein>
<feature type="domain" description="SET" evidence="1">
    <location>
        <begin position="13"/>
        <end position="115"/>
    </location>
</feature>
<dbReference type="InterPro" id="IPR046341">
    <property type="entry name" value="SET_dom_sf"/>
</dbReference>
<dbReference type="PANTHER" id="PTHR12350">
    <property type="entry name" value="HISTONE-LYSINE N-METHYLTRANSFERASE-RELATED"/>
    <property type="match status" value="1"/>
</dbReference>
<reference evidence="3" key="2">
    <citation type="submission" date="2015-01" db="EMBL/GenBank/DDBJ databases">
        <title>Evolutionary Origins and Diversification of the Mycorrhizal Mutualists.</title>
        <authorList>
            <consortium name="DOE Joint Genome Institute"/>
            <consortium name="Mycorrhizal Genomics Consortium"/>
            <person name="Kohler A."/>
            <person name="Kuo A."/>
            <person name="Nagy L.G."/>
            <person name="Floudas D."/>
            <person name="Copeland A."/>
            <person name="Barry K.W."/>
            <person name="Cichocki N."/>
            <person name="Veneault-Fourrey C."/>
            <person name="LaButti K."/>
            <person name="Lindquist E.A."/>
            <person name="Lipzen A."/>
            <person name="Lundell T."/>
            <person name="Morin E."/>
            <person name="Murat C."/>
            <person name="Riley R."/>
            <person name="Ohm R."/>
            <person name="Sun H."/>
            <person name="Tunlid A."/>
            <person name="Henrissat B."/>
            <person name="Grigoriev I.V."/>
            <person name="Hibbett D.S."/>
            <person name="Martin F."/>
        </authorList>
    </citation>
    <scope>NUCLEOTIDE SEQUENCE [LARGE SCALE GENOMIC DNA]</scope>
    <source>
        <strain evidence="3">F 1598</strain>
    </source>
</reference>
<dbReference type="InterPro" id="IPR001214">
    <property type="entry name" value="SET_dom"/>
</dbReference>
<dbReference type="OrthoDB" id="5984008at2759"/>
<dbReference type="PANTHER" id="PTHR12350:SF19">
    <property type="entry name" value="SET DOMAIN-CONTAINING PROTEIN"/>
    <property type="match status" value="1"/>
</dbReference>
<accession>A0A0C3FEN5</accession>
<dbReference type="AlphaFoldDB" id="A0A0C3FEN5"/>
<keyword evidence="3" id="KW-1185">Reference proteome</keyword>
<evidence type="ECO:0000313" key="3">
    <source>
        <dbReference type="Proteomes" id="UP000054166"/>
    </source>
</evidence>
<reference evidence="2 3" key="1">
    <citation type="submission" date="2014-04" db="EMBL/GenBank/DDBJ databases">
        <authorList>
            <consortium name="DOE Joint Genome Institute"/>
            <person name="Kuo A."/>
            <person name="Tarkka M."/>
            <person name="Buscot F."/>
            <person name="Kohler A."/>
            <person name="Nagy L.G."/>
            <person name="Floudas D."/>
            <person name="Copeland A."/>
            <person name="Barry K.W."/>
            <person name="Cichocki N."/>
            <person name="Veneault-Fourrey C."/>
            <person name="LaButti K."/>
            <person name="Lindquist E.A."/>
            <person name="Lipzen A."/>
            <person name="Lundell T."/>
            <person name="Morin E."/>
            <person name="Murat C."/>
            <person name="Sun H."/>
            <person name="Tunlid A."/>
            <person name="Henrissat B."/>
            <person name="Grigoriev I.V."/>
            <person name="Hibbett D.S."/>
            <person name="Martin F."/>
            <person name="Nordberg H.P."/>
            <person name="Cantor M.N."/>
            <person name="Hua S.X."/>
        </authorList>
    </citation>
    <scope>NUCLEOTIDE SEQUENCE [LARGE SCALE GENOMIC DNA]</scope>
    <source>
        <strain evidence="2 3">F 1598</strain>
    </source>
</reference>
<proteinExistence type="predicted"/>
<dbReference type="PROSITE" id="PS50280">
    <property type="entry name" value="SET"/>
    <property type="match status" value="1"/>
</dbReference>
<dbReference type="InterPro" id="IPR053201">
    <property type="entry name" value="Flavunoidine_N-MTase"/>
</dbReference>
<gene>
    <name evidence="2" type="ORF">PILCRDRAFT_445382</name>
</gene>